<reference evidence="2" key="1">
    <citation type="journal article" date="2019" name="Int. J. Syst. Evol. Microbiol.">
        <title>The Global Catalogue of Microorganisms (GCM) 10K type strain sequencing project: providing services to taxonomists for standard genome sequencing and annotation.</title>
        <authorList>
            <consortium name="The Broad Institute Genomics Platform"/>
            <consortium name="The Broad Institute Genome Sequencing Center for Infectious Disease"/>
            <person name="Wu L."/>
            <person name="Ma J."/>
        </authorList>
    </citation>
    <scope>NUCLEOTIDE SEQUENCE [LARGE SCALE GENOMIC DNA]</scope>
    <source>
        <strain evidence="2">LMG 29894</strain>
    </source>
</reference>
<name>A0ABV8MSD1_9NEIS</name>
<gene>
    <name evidence="1" type="ORF">ACFOW7_12850</name>
</gene>
<accession>A0ABV8MSD1</accession>
<proteinExistence type="predicted"/>
<dbReference type="RefSeq" id="WP_378164836.1">
    <property type="nucleotide sequence ID" value="NZ_JBHSBU010000001.1"/>
</dbReference>
<dbReference type="Proteomes" id="UP001595791">
    <property type="component" value="Unassembled WGS sequence"/>
</dbReference>
<evidence type="ECO:0000313" key="2">
    <source>
        <dbReference type="Proteomes" id="UP001595791"/>
    </source>
</evidence>
<dbReference type="EMBL" id="JBHSBU010000001">
    <property type="protein sequence ID" value="MFC4160229.1"/>
    <property type="molecule type" value="Genomic_DNA"/>
</dbReference>
<sequence>MTELLRARTLLDAFITLFRGGDEEVLARLLVLREIGRHGEVPFWTPQALQAHFVYLNPVKLDTVLKRLRENGLLCWEGEDGGYRLSEPGRVALAALAALLNFSEADAELGYLTAQVAGQQQLGRVSHEALQHLLGRLNELYRYFADALESQSEHQIRKAQARLEAVWRWVEQGTEVMHRLLDDPELDRRALDQAQAIALAQSRVLRLTGSFQRRLNQLQAQRVHLGQSGLTSSDIGEWLRAVPQKQLAGLAAGMLHFLPQPAFATGAELLDIAEHELLERDRPPPAEAALPQIDRAPEVAAPEAERLYQAERLFEELTALSGPVPLHQAVLAASYPETAYRLSLLSLLGDAEAAAEASVVAEIVKLPLSLRIEAAVDLLDHPEVASISRGRVEGNTR</sequence>
<keyword evidence="2" id="KW-1185">Reference proteome</keyword>
<protein>
    <submittedName>
        <fullName evidence="1">Uncharacterized protein</fullName>
    </submittedName>
</protein>
<organism evidence="1 2">
    <name type="scientific">Chitinimonas lacunae</name>
    <dbReference type="NCBI Taxonomy" id="1963018"/>
    <lineage>
        <taxon>Bacteria</taxon>
        <taxon>Pseudomonadati</taxon>
        <taxon>Pseudomonadota</taxon>
        <taxon>Betaproteobacteria</taxon>
        <taxon>Neisseriales</taxon>
        <taxon>Chitinibacteraceae</taxon>
        <taxon>Chitinimonas</taxon>
    </lineage>
</organism>
<comment type="caution">
    <text evidence="1">The sequence shown here is derived from an EMBL/GenBank/DDBJ whole genome shotgun (WGS) entry which is preliminary data.</text>
</comment>
<evidence type="ECO:0000313" key="1">
    <source>
        <dbReference type="EMBL" id="MFC4160229.1"/>
    </source>
</evidence>